<dbReference type="SUPFAM" id="SSF81606">
    <property type="entry name" value="PP2C-like"/>
    <property type="match status" value="1"/>
</dbReference>
<accession>U5W1Z1</accession>
<dbReference type="PANTHER" id="PTHR43156:SF2">
    <property type="entry name" value="STAGE II SPORULATION PROTEIN E"/>
    <property type="match status" value="1"/>
</dbReference>
<organism evidence="3 4">
    <name type="scientific">Actinoplanes friuliensis DSM 7358</name>
    <dbReference type="NCBI Taxonomy" id="1246995"/>
    <lineage>
        <taxon>Bacteria</taxon>
        <taxon>Bacillati</taxon>
        <taxon>Actinomycetota</taxon>
        <taxon>Actinomycetes</taxon>
        <taxon>Micromonosporales</taxon>
        <taxon>Micromonosporaceae</taxon>
        <taxon>Actinoplanes</taxon>
    </lineage>
</organism>
<evidence type="ECO:0000313" key="3">
    <source>
        <dbReference type="EMBL" id="AGZ43124.1"/>
    </source>
</evidence>
<dbReference type="InterPro" id="IPR001932">
    <property type="entry name" value="PPM-type_phosphatase-like_dom"/>
</dbReference>
<evidence type="ECO:0000256" key="1">
    <source>
        <dbReference type="ARBA" id="ARBA00022801"/>
    </source>
</evidence>
<dbReference type="PANTHER" id="PTHR43156">
    <property type="entry name" value="STAGE II SPORULATION PROTEIN E-RELATED"/>
    <property type="match status" value="1"/>
</dbReference>
<dbReference type="Gene3D" id="3.60.40.10">
    <property type="entry name" value="PPM-type phosphatase domain"/>
    <property type="match status" value="1"/>
</dbReference>
<keyword evidence="4" id="KW-1185">Reference proteome</keyword>
<dbReference type="SMART" id="SM00331">
    <property type="entry name" value="PP2C_SIG"/>
    <property type="match status" value="1"/>
</dbReference>
<dbReference type="OrthoDB" id="3280057at2"/>
<proteinExistence type="predicted"/>
<name>U5W1Z1_9ACTN</name>
<dbReference type="InterPro" id="IPR036457">
    <property type="entry name" value="PPM-type-like_dom_sf"/>
</dbReference>
<feature type="domain" description="PPM-type phosphatase" evidence="2">
    <location>
        <begin position="174"/>
        <end position="391"/>
    </location>
</feature>
<dbReference type="HOGENOM" id="CLU_043255_1_0_11"/>
<dbReference type="eggNOG" id="COG2208">
    <property type="taxonomic scope" value="Bacteria"/>
</dbReference>
<dbReference type="AlphaFoldDB" id="U5W1Z1"/>
<keyword evidence="1" id="KW-0378">Hydrolase</keyword>
<dbReference type="GO" id="GO:0016791">
    <property type="term" value="F:phosphatase activity"/>
    <property type="evidence" value="ECO:0007669"/>
    <property type="project" value="TreeGrafter"/>
</dbReference>
<dbReference type="STRING" id="1246995.AFR_24290"/>
<protein>
    <submittedName>
        <fullName evidence="3">Putative magnesium/manganese-dependent protein phosphatase</fullName>
    </submittedName>
</protein>
<gene>
    <name evidence="3" type="ORF">AFR_24290</name>
</gene>
<dbReference type="InterPro" id="IPR052016">
    <property type="entry name" value="Bact_Sigma-Reg"/>
</dbReference>
<dbReference type="EMBL" id="CP006272">
    <property type="protein sequence ID" value="AGZ43124.1"/>
    <property type="molecule type" value="Genomic_DNA"/>
</dbReference>
<sequence>MTSEQEGLWLRALSSVLERSHLWLPEELAPAVAAAVAPLGIRPAIYVVDDEQRALRPVPADDRPAGGPLSLEGTVAGRAFRTVRTQPGGTASWWVPIVNGTDRLGVIEFAFPGGLDTGDEVLRRRCEVLAGLVGHLITVTVPKGDFLLQARRARPMSASAELLDRMLPPLTVSCERLTISAILEPRYDVGGDGYDYALDGSTAWMSVFDGVGHGLRAGLAYTVAVVAIRAARRAGAGLAAQVAAADAALLEQFGAEARFVTAVVAELNLDTGDLRYVNAGHPAPLVLRGGKFVEELPAGRRTPLGVPPVRGEIGHATLRPGDWLLFYTDGITEARNNEQQMFGTGRLIEHAERHAAAGLAAPETLRRLAHAVAEFHEGSAVDDATLLLAALK</sequence>
<dbReference type="KEGG" id="afs:AFR_24290"/>
<dbReference type="Proteomes" id="UP000017746">
    <property type="component" value="Chromosome"/>
</dbReference>
<dbReference type="Pfam" id="PF07228">
    <property type="entry name" value="SpoIIE"/>
    <property type="match status" value="1"/>
</dbReference>
<reference evidence="3 4" key="1">
    <citation type="journal article" date="2014" name="J. Biotechnol.">
        <title>Complete genome sequence of the actinobacterium Actinoplanes friuliensis HAG 010964, producer of the lipopeptide antibiotic friulimycin.</title>
        <authorList>
            <person name="Ruckert C."/>
            <person name="Szczepanowski R."/>
            <person name="Albersmeier A."/>
            <person name="Goesmann A."/>
            <person name="Fischer N."/>
            <person name="Steinkamper A."/>
            <person name="Puhler A."/>
            <person name="Biener R."/>
            <person name="Schwartz D."/>
            <person name="Kalinowski J."/>
        </authorList>
    </citation>
    <scope>NUCLEOTIDE SEQUENCE [LARGE SCALE GENOMIC DNA]</scope>
    <source>
        <strain evidence="3 4">DSM 7358</strain>
    </source>
</reference>
<dbReference type="RefSeq" id="WP_023363714.1">
    <property type="nucleotide sequence ID" value="NC_022657.1"/>
</dbReference>
<evidence type="ECO:0000313" key="4">
    <source>
        <dbReference type="Proteomes" id="UP000017746"/>
    </source>
</evidence>
<dbReference type="PATRIC" id="fig|1246995.3.peg.4920"/>
<evidence type="ECO:0000259" key="2">
    <source>
        <dbReference type="SMART" id="SM00331"/>
    </source>
</evidence>